<organism evidence="1">
    <name type="scientific">uncultured Mycobacterium sp</name>
    <dbReference type="NCBI Taxonomy" id="171292"/>
    <lineage>
        <taxon>Bacteria</taxon>
        <taxon>Bacillati</taxon>
        <taxon>Actinomycetota</taxon>
        <taxon>Actinomycetes</taxon>
        <taxon>Mycobacteriales</taxon>
        <taxon>Mycobacteriaceae</taxon>
        <taxon>Mycobacterium</taxon>
        <taxon>environmental samples</taxon>
    </lineage>
</organism>
<sequence length="31" mass="3456">MEMALTTTGIPALLRLPDATKWGTVFYFPTL</sequence>
<gene>
    <name evidence="1" type="ORF">MHPYR_310087</name>
</gene>
<dbReference type="AlphaFoldDB" id="A0A1Y5PCR1"/>
<reference evidence="1" key="1">
    <citation type="submission" date="2016-03" db="EMBL/GenBank/DDBJ databases">
        <authorList>
            <person name="Ploux O."/>
        </authorList>
    </citation>
    <scope>NUCLEOTIDE SEQUENCE</scope>
    <source>
        <strain evidence="1">UC10</strain>
    </source>
</reference>
<evidence type="ECO:0000313" key="1">
    <source>
        <dbReference type="EMBL" id="SBS76423.1"/>
    </source>
</evidence>
<name>A0A1Y5PCR1_9MYCO</name>
<protein>
    <submittedName>
        <fullName evidence="1">Uncharacterized protein</fullName>
    </submittedName>
</protein>
<proteinExistence type="predicted"/>
<dbReference type="EMBL" id="FLQS01000025">
    <property type="protein sequence ID" value="SBS76423.1"/>
    <property type="molecule type" value="Genomic_DNA"/>
</dbReference>
<accession>A0A1Y5PCR1</accession>